<organism evidence="1 2">
    <name type="scientific">Deinococcus depolymerans</name>
    <dbReference type="NCBI Taxonomy" id="392408"/>
    <lineage>
        <taxon>Bacteria</taxon>
        <taxon>Thermotogati</taxon>
        <taxon>Deinococcota</taxon>
        <taxon>Deinococci</taxon>
        <taxon>Deinococcales</taxon>
        <taxon>Deinococcaceae</taxon>
        <taxon>Deinococcus</taxon>
    </lineage>
</organism>
<dbReference type="Proteomes" id="UP001500191">
    <property type="component" value="Unassembled WGS sequence"/>
</dbReference>
<protein>
    <submittedName>
        <fullName evidence="1">DUF1152 domain-containing protein</fullName>
    </submittedName>
</protein>
<proteinExistence type="predicted"/>
<keyword evidence="2" id="KW-1185">Reference proteome</keyword>
<reference evidence="1 2" key="1">
    <citation type="journal article" date="2019" name="Int. J. Syst. Evol. Microbiol.">
        <title>The Global Catalogue of Microorganisms (GCM) 10K type strain sequencing project: providing services to taxonomists for standard genome sequencing and annotation.</title>
        <authorList>
            <consortium name="The Broad Institute Genomics Platform"/>
            <consortium name="The Broad Institute Genome Sequencing Center for Infectious Disease"/>
            <person name="Wu L."/>
            <person name="Ma J."/>
        </authorList>
    </citation>
    <scope>NUCLEOTIDE SEQUENCE [LARGE SCALE GENOMIC DNA]</scope>
    <source>
        <strain evidence="1 2">JCM 14368</strain>
    </source>
</reference>
<name>A0ABN1C533_9DEIO</name>
<dbReference type="EMBL" id="BAAADB010000015">
    <property type="protein sequence ID" value="GAA0511982.1"/>
    <property type="molecule type" value="Genomic_DNA"/>
</dbReference>
<dbReference type="Pfam" id="PF06626">
    <property type="entry name" value="DUF1152"/>
    <property type="match status" value="1"/>
</dbReference>
<gene>
    <name evidence="1" type="ORF">GCM10008937_19780</name>
</gene>
<evidence type="ECO:0000313" key="2">
    <source>
        <dbReference type="Proteomes" id="UP001500191"/>
    </source>
</evidence>
<accession>A0ABN1C533</accession>
<dbReference type="InterPro" id="IPR010581">
    <property type="entry name" value="DUF1152"/>
</dbReference>
<comment type="caution">
    <text evidence="1">The sequence shown here is derived from an EMBL/GenBank/DDBJ whole genome shotgun (WGS) entry which is preliminary data.</text>
</comment>
<evidence type="ECO:0000313" key="1">
    <source>
        <dbReference type="EMBL" id="GAA0511982.1"/>
    </source>
</evidence>
<sequence>MQDHCLREWVQMNALQPPIFRELQDSRRVLIAGMGGGFDVYCGLPLYFALKAEGKEVFLANYSFTSLGLGPNGPLPHAVVPVTPDLFVQPGEYFPEYWLSRWLVTQGEPGTVYALRKVGVQPLKSAYEALVKHLNIDTVILVDGGTDSLMRGDESGLGTPHEDATSLVAVNELRGPKKLLACLGFGVDHFHGVSHADYLEATAELARGGAYLGAFSLTPDMPPVQKYKDACEAVFQMMPRYTSIVNSSIVSAIDGQYGDHHATSRTHGSELWINPLMGLYWTYHLPAVARRIQYYQPMLDTVTLSDVGLVIERHREEVTIRPRVALPL</sequence>